<feature type="compositionally biased region" description="Basic and acidic residues" evidence="5">
    <location>
        <begin position="15"/>
        <end position="30"/>
    </location>
</feature>
<proteinExistence type="predicted"/>
<evidence type="ECO:0000313" key="9">
    <source>
        <dbReference type="EMBL" id="KAA8900163.1"/>
    </source>
</evidence>
<dbReference type="Proteomes" id="UP000449547">
    <property type="component" value="Unassembled WGS sequence"/>
</dbReference>
<dbReference type="InterPro" id="IPR010482">
    <property type="entry name" value="TECPR1-like_DysF"/>
</dbReference>
<feature type="domain" description="Peroxin/Ferlin" evidence="7">
    <location>
        <begin position="266"/>
        <end position="341"/>
    </location>
</feature>
<feature type="region of interest" description="Disordered" evidence="5">
    <location>
        <begin position="1"/>
        <end position="39"/>
    </location>
</feature>
<feature type="transmembrane region" description="Helical" evidence="6">
    <location>
        <begin position="198"/>
        <end position="217"/>
    </location>
</feature>
<feature type="transmembrane region" description="Helical" evidence="6">
    <location>
        <begin position="174"/>
        <end position="192"/>
    </location>
</feature>
<dbReference type="PANTHER" id="PTHR31679:SF2">
    <property type="entry name" value="PEROXISOMAL MEMBRANE PROTEIN PEX30-RELATED"/>
    <property type="match status" value="1"/>
</dbReference>
<keyword evidence="4 6" id="KW-0472">Membrane</keyword>
<evidence type="ECO:0000259" key="7">
    <source>
        <dbReference type="SMART" id="SM00693"/>
    </source>
</evidence>
<dbReference type="GO" id="GO:0005778">
    <property type="term" value="C:peroxisomal membrane"/>
    <property type="evidence" value="ECO:0007669"/>
    <property type="project" value="TreeGrafter"/>
</dbReference>
<evidence type="ECO:0000259" key="8">
    <source>
        <dbReference type="SMART" id="SM00694"/>
    </source>
</evidence>
<dbReference type="PANTHER" id="PTHR31679">
    <property type="entry name" value="PEROXISOMAL MEMBRANE PROTEIN PEX30-RELATED"/>
    <property type="match status" value="1"/>
</dbReference>
<dbReference type="GeneID" id="54782630"/>
<evidence type="ECO:0000256" key="4">
    <source>
        <dbReference type="ARBA" id="ARBA00023136"/>
    </source>
</evidence>
<keyword evidence="10" id="KW-1185">Reference proteome</keyword>
<evidence type="ECO:0000256" key="2">
    <source>
        <dbReference type="ARBA" id="ARBA00022692"/>
    </source>
</evidence>
<dbReference type="InterPro" id="IPR006614">
    <property type="entry name" value="Peroxin/Ferlin"/>
</dbReference>
<evidence type="ECO:0000256" key="5">
    <source>
        <dbReference type="SAM" id="MobiDB-lite"/>
    </source>
</evidence>
<dbReference type="InterPro" id="IPR052646">
    <property type="entry name" value="Peroxisomal_PEX28-32"/>
</dbReference>
<comment type="subcellular location">
    <subcellularLocation>
        <location evidence="1">Endomembrane system</location>
        <topology evidence="1">Multi-pass membrane protein</topology>
    </subcellularLocation>
</comment>
<feature type="transmembrane region" description="Helical" evidence="6">
    <location>
        <begin position="103"/>
        <end position="126"/>
    </location>
</feature>
<dbReference type="SMART" id="SM00694">
    <property type="entry name" value="DysFC"/>
    <property type="match status" value="1"/>
</dbReference>
<evidence type="ECO:0000256" key="3">
    <source>
        <dbReference type="ARBA" id="ARBA00022989"/>
    </source>
</evidence>
<evidence type="ECO:0000313" key="10">
    <source>
        <dbReference type="Proteomes" id="UP000449547"/>
    </source>
</evidence>
<name>A0A642UJF0_DIURU</name>
<dbReference type="Pfam" id="PF06398">
    <property type="entry name" value="Pex24p"/>
    <property type="match status" value="1"/>
</dbReference>
<dbReference type="OrthoDB" id="5586090at2759"/>
<dbReference type="AlphaFoldDB" id="A0A642UJF0"/>
<organism evidence="9 10">
    <name type="scientific">Diutina rugosa</name>
    <name type="common">Yeast</name>
    <name type="synonym">Candida rugosa</name>
    <dbReference type="NCBI Taxonomy" id="5481"/>
    <lineage>
        <taxon>Eukaryota</taxon>
        <taxon>Fungi</taxon>
        <taxon>Dikarya</taxon>
        <taxon>Ascomycota</taxon>
        <taxon>Saccharomycotina</taxon>
        <taxon>Pichiomycetes</taxon>
        <taxon>Debaryomycetaceae</taxon>
        <taxon>Diutina</taxon>
    </lineage>
</organism>
<accession>A0A642UJF0</accession>
<evidence type="ECO:0000256" key="6">
    <source>
        <dbReference type="SAM" id="Phobius"/>
    </source>
</evidence>
<dbReference type="OMA" id="PPFYILT"/>
<evidence type="ECO:0000256" key="1">
    <source>
        <dbReference type="ARBA" id="ARBA00004127"/>
    </source>
</evidence>
<dbReference type="VEuPathDB" id="FungiDB:DIURU_003979"/>
<reference evidence="9 10" key="1">
    <citation type="submission" date="2019-07" db="EMBL/GenBank/DDBJ databases">
        <title>Genome assembly of two rare yeast pathogens: Diutina rugosa and Trichomonascus ciferrii.</title>
        <authorList>
            <person name="Mixao V."/>
            <person name="Saus E."/>
            <person name="Hansen A."/>
            <person name="Lass-Flor C."/>
            <person name="Gabaldon T."/>
        </authorList>
    </citation>
    <scope>NUCLEOTIDE SEQUENCE [LARGE SCALE GENOMIC DNA]</scope>
    <source>
        <strain evidence="9 10">CBS 613</strain>
    </source>
</reference>
<keyword evidence="2 6" id="KW-0812">Transmembrane</keyword>
<protein>
    <recommendedName>
        <fullName evidence="7 8">Peroxin/Ferlin domain-containing protein</fullName>
    </recommendedName>
</protein>
<dbReference type="RefSeq" id="XP_034011302.1">
    <property type="nucleotide sequence ID" value="XM_034156800.1"/>
</dbReference>
<dbReference type="EMBL" id="SWFT01000116">
    <property type="protein sequence ID" value="KAA8900163.1"/>
    <property type="molecule type" value="Genomic_DNA"/>
</dbReference>
<feature type="domain" description="Peroxin/Ferlin" evidence="8">
    <location>
        <begin position="367"/>
        <end position="400"/>
    </location>
</feature>
<keyword evidence="3 6" id="KW-1133">Transmembrane helix</keyword>
<comment type="caution">
    <text evidence="9">The sequence shown here is derived from an EMBL/GenBank/DDBJ whole genome shotgun (WGS) entry which is preliminary data.</text>
</comment>
<sequence length="457" mass="51056">MSKPVFDLPDVGGADPDRPPADDGAMRARFSDGGGAPVKPALKVRPQTSPLLSSTPPTVARALTKAYPYLVIVNHFLAVATWTNDDPWVNVTAVLAYTLAVLYFEQIVVWSGHLVLVAVIAGYAALNSSIAAAVGTEPTLDEVVQQLTSACIKSDMLLAPMTSLRLTVSDIKRLVFTTVFLTPLYLVVAALFIKPRIILLVTGVYILTYHSATMRVFRRLLWRFKATRVVVFWMTGLDFNSPRNRQLLHAAMAKVHRYTPDAGGKPVRFTYVIYENQRKWLGIGWTHNLLTYERAPWTDEFLNESASTDDFKLPEPTDDTPYTSAIAHAKWRWVDKTWRLDLTNDGAIQLPAAKRSKTTANPAPDEGFVYTDNTWKSPATTDTFSKYTRRRRWIRTAELCFEPDNSAATTSAVDSSATEVKSRKSLRFVEETETVEVVEEDVDEVDDTVDETVDEKA</sequence>
<dbReference type="GO" id="GO:0012505">
    <property type="term" value="C:endomembrane system"/>
    <property type="evidence" value="ECO:0007669"/>
    <property type="project" value="UniProtKB-SubCell"/>
</dbReference>
<dbReference type="GO" id="GO:0007031">
    <property type="term" value="P:peroxisome organization"/>
    <property type="evidence" value="ECO:0007669"/>
    <property type="project" value="UniProtKB-ARBA"/>
</dbReference>
<dbReference type="SMART" id="SM00693">
    <property type="entry name" value="DysFN"/>
    <property type="match status" value="1"/>
</dbReference>
<gene>
    <name evidence="9" type="ORF">DIURU_003979</name>
</gene>